<dbReference type="RefSeq" id="WP_303303985.1">
    <property type="nucleotide sequence ID" value="NZ_BAABDA010000007.1"/>
</dbReference>
<dbReference type="Proteomes" id="UP001176806">
    <property type="component" value="Unassembled WGS sequence"/>
</dbReference>
<dbReference type="EC" id="2.4.-.-" evidence="2"/>
<sequence length="317" mass="36826">MQFSVSVIIPVYNAENFIEKAINSAIEQPEVSEIIVVNDGSTDKTQDILKKLQELNSLIKVYYHKNNSNQGRSSSRNLGIKKATSNYIAFLDADDFYLPNRFVNDKKVFINNNKTDGVYNAIGAHFYRNTTKLEKEKLKLTTVNKRIKPEALFDALLFGTNGHFSIDGLTVKKSVFDTIGYFTESMLISEDTELIFKMALKCELESGIINEPVAIRGVHEANVFNQENLYEKYRVNMYESLFFWGNKKKVPLQSIDKLLNVLWLLKYKQKQRLHSYIGYWAFIFINNPKSLFSILSVKYFPIIRLRQKLFPFLYKQK</sequence>
<dbReference type="EMBL" id="JAUOEL010000008">
    <property type="protein sequence ID" value="MDO5976671.1"/>
    <property type="molecule type" value="Genomic_DNA"/>
</dbReference>
<dbReference type="PANTHER" id="PTHR22916">
    <property type="entry name" value="GLYCOSYLTRANSFERASE"/>
    <property type="match status" value="1"/>
</dbReference>
<protein>
    <submittedName>
        <fullName evidence="2">Glycosyltransferase family 2 protein</fullName>
        <ecNumber evidence="2">2.4.-.-</ecNumber>
    </submittedName>
</protein>
<comment type="caution">
    <text evidence="2">The sequence shown here is derived from an EMBL/GenBank/DDBJ whole genome shotgun (WGS) entry which is preliminary data.</text>
</comment>
<evidence type="ECO:0000313" key="2">
    <source>
        <dbReference type="EMBL" id="MDO5976671.1"/>
    </source>
</evidence>
<reference evidence="2" key="1">
    <citation type="submission" date="2023-07" db="EMBL/GenBank/DDBJ databases">
        <title>Two novel species in the genus Flavivirga.</title>
        <authorList>
            <person name="Kwon K."/>
        </authorList>
    </citation>
    <scope>NUCLEOTIDE SEQUENCE</scope>
    <source>
        <strain evidence="2">KACC 14158</strain>
    </source>
</reference>
<evidence type="ECO:0000313" key="3">
    <source>
        <dbReference type="Proteomes" id="UP001176806"/>
    </source>
</evidence>
<proteinExistence type="predicted"/>
<dbReference type="Pfam" id="PF00535">
    <property type="entry name" value="Glycos_transf_2"/>
    <property type="match status" value="1"/>
</dbReference>
<gene>
    <name evidence="2" type="ORF">Q4Q40_20910</name>
</gene>
<keyword evidence="2" id="KW-0808">Transferase</keyword>
<dbReference type="InterPro" id="IPR029044">
    <property type="entry name" value="Nucleotide-diphossugar_trans"/>
</dbReference>
<keyword evidence="3" id="KW-1185">Reference proteome</keyword>
<dbReference type="Gene3D" id="3.90.550.10">
    <property type="entry name" value="Spore Coat Polysaccharide Biosynthesis Protein SpsA, Chain A"/>
    <property type="match status" value="1"/>
</dbReference>
<dbReference type="GO" id="GO:0016757">
    <property type="term" value="F:glycosyltransferase activity"/>
    <property type="evidence" value="ECO:0007669"/>
    <property type="project" value="UniProtKB-KW"/>
</dbReference>
<accession>A0ABT8WU14</accession>
<dbReference type="SUPFAM" id="SSF53448">
    <property type="entry name" value="Nucleotide-diphospho-sugar transferases"/>
    <property type="match status" value="1"/>
</dbReference>
<evidence type="ECO:0000259" key="1">
    <source>
        <dbReference type="Pfam" id="PF00535"/>
    </source>
</evidence>
<name>A0ABT8WU14_9FLAO</name>
<feature type="domain" description="Glycosyltransferase 2-like" evidence="1">
    <location>
        <begin position="6"/>
        <end position="148"/>
    </location>
</feature>
<dbReference type="PANTHER" id="PTHR22916:SF3">
    <property type="entry name" value="UDP-GLCNAC:BETAGAL BETA-1,3-N-ACETYLGLUCOSAMINYLTRANSFERASE-LIKE PROTEIN 1"/>
    <property type="match status" value="1"/>
</dbReference>
<dbReference type="CDD" id="cd00761">
    <property type="entry name" value="Glyco_tranf_GTA_type"/>
    <property type="match status" value="1"/>
</dbReference>
<organism evidence="2 3">
    <name type="scientific">Flavivirga jejuensis</name>
    <dbReference type="NCBI Taxonomy" id="870487"/>
    <lineage>
        <taxon>Bacteria</taxon>
        <taxon>Pseudomonadati</taxon>
        <taxon>Bacteroidota</taxon>
        <taxon>Flavobacteriia</taxon>
        <taxon>Flavobacteriales</taxon>
        <taxon>Flavobacteriaceae</taxon>
        <taxon>Flavivirga</taxon>
    </lineage>
</organism>
<keyword evidence="2" id="KW-0328">Glycosyltransferase</keyword>
<dbReference type="InterPro" id="IPR001173">
    <property type="entry name" value="Glyco_trans_2-like"/>
</dbReference>